<dbReference type="Pfam" id="PF00106">
    <property type="entry name" value="adh_short"/>
    <property type="match status" value="1"/>
</dbReference>
<evidence type="ECO:0000256" key="1">
    <source>
        <dbReference type="ARBA" id="ARBA00006484"/>
    </source>
</evidence>
<gene>
    <name evidence="4" type="ORF">CP967_14505</name>
</gene>
<organism evidence="4 5">
    <name type="scientific">Streptomyces nitrosporeus</name>
    <dbReference type="NCBI Taxonomy" id="28894"/>
    <lineage>
        <taxon>Bacteria</taxon>
        <taxon>Bacillati</taxon>
        <taxon>Actinomycetota</taxon>
        <taxon>Actinomycetes</taxon>
        <taxon>Kitasatosporales</taxon>
        <taxon>Streptomycetaceae</taxon>
        <taxon>Streptomyces</taxon>
    </lineage>
</organism>
<reference evidence="4 5" key="1">
    <citation type="submission" date="2017-09" db="EMBL/GenBank/DDBJ databases">
        <authorList>
            <person name="Lee N."/>
            <person name="Cho B.-K."/>
        </authorList>
    </citation>
    <scope>NUCLEOTIDE SEQUENCE [LARGE SCALE GENOMIC DNA]</scope>
    <source>
        <strain evidence="4 5">ATCC 12769</strain>
    </source>
</reference>
<dbReference type="PANTHER" id="PTHR24320">
    <property type="entry name" value="RETINOL DEHYDROGENASE"/>
    <property type="match status" value="1"/>
</dbReference>
<dbReference type="Proteomes" id="UP000326178">
    <property type="component" value="Chromosome"/>
</dbReference>
<evidence type="ECO:0000313" key="5">
    <source>
        <dbReference type="Proteomes" id="UP000326178"/>
    </source>
</evidence>
<dbReference type="InterPro" id="IPR036291">
    <property type="entry name" value="NAD(P)-bd_dom_sf"/>
</dbReference>
<dbReference type="OrthoDB" id="4577644at2"/>
<evidence type="ECO:0000256" key="3">
    <source>
        <dbReference type="ARBA" id="ARBA00071493"/>
    </source>
</evidence>
<proteinExistence type="inferred from homology"/>
<keyword evidence="2" id="KW-0560">Oxidoreductase</keyword>
<dbReference type="InterPro" id="IPR002347">
    <property type="entry name" value="SDR_fam"/>
</dbReference>
<dbReference type="AlphaFoldDB" id="A0A5J6F979"/>
<name>A0A5J6F979_9ACTN</name>
<dbReference type="Gene3D" id="3.40.50.720">
    <property type="entry name" value="NAD(P)-binding Rossmann-like Domain"/>
    <property type="match status" value="1"/>
</dbReference>
<protein>
    <recommendedName>
        <fullName evidence="3">Probable oxidoreductase</fullName>
    </recommendedName>
</protein>
<keyword evidence="5" id="KW-1185">Reference proteome</keyword>
<dbReference type="GO" id="GO:0016491">
    <property type="term" value="F:oxidoreductase activity"/>
    <property type="evidence" value="ECO:0007669"/>
    <property type="project" value="UniProtKB-KW"/>
</dbReference>
<dbReference type="KEGG" id="snk:CP967_14505"/>
<dbReference type="RefSeq" id="WP_150488379.1">
    <property type="nucleotide sequence ID" value="NZ_BMUV01000020.1"/>
</dbReference>
<dbReference type="NCBIfam" id="NF004845">
    <property type="entry name" value="PRK06196.1"/>
    <property type="match status" value="1"/>
</dbReference>
<dbReference type="EMBL" id="CP023702">
    <property type="protein sequence ID" value="QEU73059.1"/>
    <property type="molecule type" value="Genomic_DNA"/>
</dbReference>
<accession>A0A5J6F979</accession>
<dbReference type="PANTHER" id="PTHR24320:SF148">
    <property type="entry name" value="NAD(P)-BINDING ROSSMANN-FOLD SUPERFAMILY PROTEIN"/>
    <property type="match status" value="1"/>
</dbReference>
<comment type="similarity">
    <text evidence="1">Belongs to the short-chain dehydrogenases/reductases (SDR) family.</text>
</comment>
<evidence type="ECO:0000256" key="2">
    <source>
        <dbReference type="ARBA" id="ARBA00023002"/>
    </source>
</evidence>
<dbReference type="PRINTS" id="PR00081">
    <property type="entry name" value="GDHRDH"/>
</dbReference>
<evidence type="ECO:0000313" key="4">
    <source>
        <dbReference type="EMBL" id="QEU73059.1"/>
    </source>
</evidence>
<sequence length="324" mass="33773">MTTPQHKIGSGFGARSTADDVLSGIDLSGSTAIVTGGYSGLGLETTRALAKAGARVVVPARRRAAAQEAVEGIDGVETEELDLADLESVRGFAERFLASGRAIDIMINNAGIMACPETRVGPGWEAQFAVNHLGHYALVNRLWPAIARGGARGGARVVAVSSGAHGITGVRWDDVRFEHGYDRWQAYGQSKSANVLFALHLDALGRDVGVRAFSLHPGSILTPLQRHLPKAEMVEAGWIDEKGDLADPSFKTPAQGAATQVWAATSPRLADMGGVYCEDCDVAEPAGEGTEGGVHAHATDPEQAARLWALSAGLTGVDAFAAAG</sequence>
<dbReference type="FunFam" id="3.40.50.720:FF:000594">
    <property type="entry name" value="Short-chain oxidoreductase"/>
    <property type="match status" value="1"/>
</dbReference>
<dbReference type="SUPFAM" id="SSF51735">
    <property type="entry name" value="NAD(P)-binding Rossmann-fold domains"/>
    <property type="match status" value="1"/>
</dbReference>